<comment type="caution">
    <text evidence="2">The sequence shown here is derived from an EMBL/GenBank/DDBJ whole genome shotgun (WGS) entry which is preliminary data.</text>
</comment>
<organism evidence="2 3">
    <name type="scientific">Apiospora kogelbergensis</name>
    <dbReference type="NCBI Taxonomy" id="1337665"/>
    <lineage>
        <taxon>Eukaryota</taxon>
        <taxon>Fungi</taxon>
        <taxon>Dikarya</taxon>
        <taxon>Ascomycota</taxon>
        <taxon>Pezizomycotina</taxon>
        <taxon>Sordariomycetes</taxon>
        <taxon>Xylariomycetidae</taxon>
        <taxon>Amphisphaeriales</taxon>
        <taxon>Apiosporaceae</taxon>
        <taxon>Apiospora</taxon>
    </lineage>
</organism>
<protein>
    <submittedName>
        <fullName evidence="2">Uncharacterized protein</fullName>
    </submittedName>
</protein>
<feature type="compositionally biased region" description="Basic and acidic residues" evidence="1">
    <location>
        <begin position="1"/>
        <end position="12"/>
    </location>
</feature>
<name>A0AAW0QHZ8_9PEZI</name>
<evidence type="ECO:0000256" key="1">
    <source>
        <dbReference type="SAM" id="MobiDB-lite"/>
    </source>
</evidence>
<feature type="region of interest" description="Disordered" evidence="1">
    <location>
        <begin position="303"/>
        <end position="336"/>
    </location>
</feature>
<keyword evidence="3" id="KW-1185">Reference proteome</keyword>
<feature type="region of interest" description="Disordered" evidence="1">
    <location>
        <begin position="1"/>
        <end position="22"/>
    </location>
</feature>
<dbReference type="Proteomes" id="UP001392437">
    <property type="component" value="Unassembled WGS sequence"/>
</dbReference>
<dbReference type="EMBL" id="JAQQWP010000010">
    <property type="protein sequence ID" value="KAK8096511.1"/>
    <property type="molecule type" value="Genomic_DNA"/>
</dbReference>
<dbReference type="AlphaFoldDB" id="A0AAW0QHZ8"/>
<evidence type="ECO:0000313" key="3">
    <source>
        <dbReference type="Proteomes" id="UP001392437"/>
    </source>
</evidence>
<sequence>MAGKRSEHHPERPTWTTDDLDQRWQTQRQQISNHQTEAEAAGRSHLDFLVNCLYGRVVALLEDVHAARAESDAGAPRRHRNALRQIETNIIYDLNQMLRDPFFAAADAEGAFDPRNEENTAHLRTLMRDFRWLQNASGLEMYASRLAPHFQWMQEFINDCLPVKESLWQGGDLQSHRDFEELWQEFVSWGAGASHRPQEERSTDLENRKLVENSQNILRDAFDALLLNPDEMEVEWEDLQGDRADVPSYLTQPPWTEAFWAGAVDGGPEQGAVNEKVVSEANNNSSSSSKRSAPHDQRILFGGVTASTPAAKRPKTEADADSTVYTEGESEEEDDGVDEIDECYDDTVYTLDDAINDVMHLRVDCDLEPPMPKGTLFVTPTVRIPEPFKTQYQPELAASANQYDAPFRYLQDLQYDEVSEEPTLATDPVMAMHLAQLQHDLVKEERTLKAAHDEAENDPAHLKQWCISAWRMRYLRSLQLALMAMTGATVEDNEFDMVYDRRLEDWIENEMAWIATDEYAIDNLLRSEPAKREACERIKARQENVSEWEGFLKQGHYLVDDVNDDDDESYRQRALNAPPHVDIRLAPHLEQSLREAEDAIWRDYEQKLKEMGEEMEMNGPILGSLKYDTTGPNANRPAADPNSRAQFAQGGPYGYMSIPTGTVYEKLQYMIILTFWRSWMAADTGL</sequence>
<accession>A0AAW0QHZ8</accession>
<evidence type="ECO:0000313" key="2">
    <source>
        <dbReference type="EMBL" id="KAK8096511.1"/>
    </source>
</evidence>
<proteinExistence type="predicted"/>
<reference evidence="2 3" key="1">
    <citation type="submission" date="2023-01" db="EMBL/GenBank/DDBJ databases">
        <title>Analysis of 21 Apiospora genomes using comparative genomics revels a genus with tremendous synthesis potential of carbohydrate active enzymes and secondary metabolites.</title>
        <authorList>
            <person name="Sorensen T."/>
        </authorList>
    </citation>
    <scope>NUCLEOTIDE SEQUENCE [LARGE SCALE GENOMIC DNA]</scope>
    <source>
        <strain evidence="2 3">CBS 117206</strain>
    </source>
</reference>
<gene>
    <name evidence="2" type="ORF">PG999_012455</name>
</gene>